<dbReference type="Proteomes" id="UP000035763">
    <property type="component" value="Unassembled WGS sequence"/>
</dbReference>
<name>W6JSH6_9MICO</name>
<proteinExistence type="predicted"/>
<dbReference type="AlphaFoldDB" id="W6JSH6"/>
<dbReference type="STRING" id="1193182.BN11_120001"/>
<keyword evidence="2" id="KW-1185">Reference proteome</keyword>
<evidence type="ECO:0000313" key="2">
    <source>
        <dbReference type="Proteomes" id="UP000035763"/>
    </source>
</evidence>
<accession>W6JSH6</accession>
<sequence>MSGWGNRWEYNTVTNYRVYGMGFRLKDATLVSPSLASSTNLVKVRCNVTANPVGDRAKALGVGASIDGTWIGNTMPKIWLSKNLRVYWTAQGNTWNGSSALPGDYPPQDTSMC</sequence>
<evidence type="ECO:0000313" key="1">
    <source>
        <dbReference type="EMBL" id="CCH71898.1"/>
    </source>
</evidence>
<gene>
    <name evidence="1" type="ORF">BN11_120001</name>
</gene>
<comment type="caution">
    <text evidence="1">The sequence shown here is derived from an EMBL/GenBank/DDBJ whole genome shotgun (WGS) entry which is preliminary data.</text>
</comment>
<organism evidence="1 2">
    <name type="scientific">Nostocoides australiense Ben110</name>
    <dbReference type="NCBI Taxonomy" id="1193182"/>
    <lineage>
        <taxon>Bacteria</taxon>
        <taxon>Bacillati</taxon>
        <taxon>Actinomycetota</taxon>
        <taxon>Actinomycetes</taxon>
        <taxon>Micrococcales</taxon>
        <taxon>Intrasporangiaceae</taxon>
        <taxon>Nostocoides</taxon>
    </lineage>
</organism>
<reference evidence="1 2" key="1">
    <citation type="journal article" date="2013" name="ISME J.">
        <title>A metabolic model for members of the genus Tetrasphaera involved in enhanced biological phosphorus removal.</title>
        <authorList>
            <person name="Kristiansen R."/>
            <person name="Nguyen H.T.T."/>
            <person name="Saunders A.M."/>
            <person name="Nielsen J.L."/>
            <person name="Wimmer R."/>
            <person name="Le V.Q."/>
            <person name="McIlroy S.J."/>
            <person name="Petrovski S."/>
            <person name="Seviour R.J."/>
            <person name="Calteau A."/>
            <person name="Nielsen K.L."/>
            <person name="Nielsen P.H."/>
        </authorList>
    </citation>
    <scope>NUCLEOTIDE SEQUENCE [LARGE SCALE GENOMIC DNA]</scope>
    <source>
        <strain evidence="1 2">Ben110</strain>
    </source>
</reference>
<protein>
    <submittedName>
        <fullName evidence="1">Uncharacterized protein</fullName>
    </submittedName>
</protein>
<dbReference type="EMBL" id="CAJA01000024">
    <property type="protein sequence ID" value="CCH71898.1"/>
    <property type="molecule type" value="Genomic_DNA"/>
</dbReference>